<keyword evidence="9" id="KW-0326">Glycosidase</keyword>
<protein>
    <recommendedName>
        <fullName evidence="9">alpha-1,2-Mannosidase</fullName>
        <ecNumber evidence="9">3.2.1.-</ecNumber>
    </recommendedName>
</protein>
<evidence type="ECO:0000256" key="4">
    <source>
        <dbReference type="ARBA" id="ARBA00022801"/>
    </source>
</evidence>
<dbReference type="InterPro" id="IPR036026">
    <property type="entry name" value="Seven-hairpin_glycosidases"/>
</dbReference>
<dbReference type="EC" id="3.2.1.-" evidence="9"/>
<evidence type="ECO:0000256" key="7">
    <source>
        <dbReference type="PIRSR" id="PIRSR601382-2"/>
    </source>
</evidence>
<evidence type="ECO:0000256" key="6">
    <source>
        <dbReference type="PIRSR" id="PIRSR601382-1"/>
    </source>
</evidence>
<feature type="disulfide bond" evidence="8">
    <location>
        <begin position="417"/>
        <end position="446"/>
    </location>
</feature>
<accession>A0A4V6Y9L7</accession>
<gene>
    <name evidence="11" type="primary">MNS1</name>
    <name evidence="11" type="ORF">CTA1_4168</name>
</gene>
<keyword evidence="10" id="KW-1133">Transmembrane helix</keyword>
<dbReference type="InterPro" id="IPR050749">
    <property type="entry name" value="Glycosyl_Hydrolase_47"/>
</dbReference>
<dbReference type="FunFam" id="1.50.10.10:FF:000037">
    <property type="entry name" value="alpha-1,2-Mannosidase"/>
    <property type="match status" value="1"/>
</dbReference>
<sequence length="602" mass="68661">MCHSCCTPVRFSSKMVAKFQLRSYSPPTYRVLALFVVFVVLSVLLLREEPVQLNGDGDADVVASTLEATKSSYDWSTHPQKHPVPMADMTRLPDGEPLSLPKIQFDFAADRSDSLKKRDIGLMSSRRHEVRKTFIKSWLSYTRYAWGYDELQPLSLRGRNRYNGWGVTLIDSLDTLWLMGMFDDFNKAVQYVSTIDWNNATGLRCNVFETNIRYIGGLLSAYDLSNEQALLDKAIQLADMLYAAFDTPNRFPPFTFSFVELKAGRILPDPYQSAAAIGSMSLEFTRLAQLTGDCKFYDAIERIKQAFDLIQEETLLPGLWPSFINIRDDFQATNNIFKLGGYGDSLYEYLPKMHILLGGLDTSYEKMYKGAARAAKAHLLYRPMTPQMDDILLLGTAIVNEKLRKIDQIPEIEHLSCFAGGMFAMAGKLFNIPDDVEVGDKLARGCAWAYRSFKSGLMPEKAQVVKCDTVDVCAWDEQKWAAQSGQHAPRGFWRVDDAHYNLRPEGIESLFILYRITGREDLLDMAWDMFQAVQRATQTDDAHAVIVDVTYNQSRQEDTMESFFFAKTLKYFYLIFSDPELISLDEWVFNTEAHPFRRPTST</sequence>
<comment type="similarity">
    <text evidence="3 9">Belongs to the glycosyl hydrolase 47 family.</text>
</comment>
<dbReference type="Pfam" id="PF01532">
    <property type="entry name" value="Glyco_hydro_47"/>
    <property type="match status" value="1"/>
</dbReference>
<evidence type="ECO:0000256" key="1">
    <source>
        <dbReference type="ARBA" id="ARBA00001913"/>
    </source>
</evidence>
<dbReference type="SUPFAM" id="SSF48225">
    <property type="entry name" value="Seven-hairpin glycosidases"/>
    <property type="match status" value="1"/>
</dbReference>
<dbReference type="Gene3D" id="1.50.10.10">
    <property type="match status" value="1"/>
</dbReference>
<feature type="active site" evidence="6">
    <location>
        <position position="505"/>
    </location>
</feature>
<dbReference type="GO" id="GO:0005975">
    <property type="term" value="P:carbohydrate metabolic process"/>
    <property type="evidence" value="ECO:0007669"/>
    <property type="project" value="InterPro"/>
</dbReference>
<feature type="active site" description="Proton donor" evidence="6">
    <location>
        <position position="460"/>
    </location>
</feature>
<feature type="active site" description="Proton donor" evidence="6">
    <location>
        <position position="209"/>
    </location>
</feature>
<keyword evidence="10" id="KW-0472">Membrane</keyword>
<feature type="active site" evidence="6">
    <location>
        <position position="344"/>
    </location>
</feature>
<dbReference type="InterPro" id="IPR012341">
    <property type="entry name" value="6hp_glycosidase-like_sf"/>
</dbReference>
<dbReference type="OrthoDB" id="8118055at2759"/>
<dbReference type="GO" id="GO:0004571">
    <property type="term" value="F:mannosyl-oligosaccharide 1,2-alpha-mannosidase activity"/>
    <property type="evidence" value="ECO:0007669"/>
    <property type="project" value="InterPro"/>
</dbReference>
<dbReference type="GO" id="GO:0016020">
    <property type="term" value="C:membrane"/>
    <property type="evidence" value="ECO:0007669"/>
    <property type="project" value="InterPro"/>
</dbReference>
<name>A0A4V6Y9L7_9PEZI</name>
<dbReference type="PRINTS" id="PR00747">
    <property type="entry name" value="GLYHDRLASE47"/>
</dbReference>
<evidence type="ECO:0000313" key="12">
    <source>
        <dbReference type="Proteomes" id="UP000310108"/>
    </source>
</evidence>
<dbReference type="Proteomes" id="UP000310108">
    <property type="component" value="Unassembled WGS sequence"/>
</dbReference>
<proteinExistence type="inferred from homology"/>
<feature type="binding site" evidence="7">
    <location>
        <position position="591"/>
    </location>
    <ligand>
        <name>Ca(2+)</name>
        <dbReference type="ChEBI" id="CHEBI:29108"/>
    </ligand>
</feature>
<keyword evidence="4 9" id="KW-0378">Hydrolase</keyword>
<keyword evidence="10" id="KW-0812">Transmembrane</keyword>
<dbReference type="EMBL" id="PJEX01000008">
    <property type="protein sequence ID" value="TKW59506.1"/>
    <property type="molecule type" value="Genomic_DNA"/>
</dbReference>
<dbReference type="GO" id="GO:0005783">
    <property type="term" value="C:endoplasmic reticulum"/>
    <property type="evidence" value="ECO:0007669"/>
    <property type="project" value="TreeGrafter"/>
</dbReference>
<dbReference type="STRING" id="1306861.A0A4V6Y9L7"/>
<evidence type="ECO:0000256" key="5">
    <source>
        <dbReference type="ARBA" id="ARBA00023157"/>
    </source>
</evidence>
<evidence type="ECO:0000256" key="3">
    <source>
        <dbReference type="ARBA" id="ARBA00007658"/>
    </source>
</evidence>
<dbReference type="AlphaFoldDB" id="A0A4V6Y9L7"/>
<dbReference type="GO" id="GO:0005509">
    <property type="term" value="F:calcium ion binding"/>
    <property type="evidence" value="ECO:0007669"/>
    <property type="project" value="InterPro"/>
</dbReference>
<evidence type="ECO:0000313" key="11">
    <source>
        <dbReference type="EMBL" id="TKW59506.1"/>
    </source>
</evidence>
<dbReference type="UniPathway" id="UPA00378"/>
<keyword evidence="5 8" id="KW-1015">Disulfide bond</keyword>
<evidence type="ECO:0000256" key="2">
    <source>
        <dbReference type="ARBA" id="ARBA00004922"/>
    </source>
</evidence>
<organism evidence="11 12">
    <name type="scientific">Colletotrichum tanaceti</name>
    <dbReference type="NCBI Taxonomy" id="1306861"/>
    <lineage>
        <taxon>Eukaryota</taxon>
        <taxon>Fungi</taxon>
        <taxon>Dikarya</taxon>
        <taxon>Ascomycota</taxon>
        <taxon>Pezizomycotina</taxon>
        <taxon>Sordariomycetes</taxon>
        <taxon>Hypocreomycetidae</taxon>
        <taxon>Glomerellales</taxon>
        <taxon>Glomerellaceae</taxon>
        <taxon>Colletotrichum</taxon>
        <taxon>Colletotrichum destructivum species complex</taxon>
    </lineage>
</organism>
<evidence type="ECO:0000256" key="8">
    <source>
        <dbReference type="PIRSR" id="PIRSR601382-3"/>
    </source>
</evidence>
<keyword evidence="7" id="KW-0479">Metal-binding</keyword>
<dbReference type="InterPro" id="IPR001382">
    <property type="entry name" value="Glyco_hydro_47"/>
</dbReference>
<dbReference type="GO" id="GO:0036503">
    <property type="term" value="P:ERAD pathway"/>
    <property type="evidence" value="ECO:0007669"/>
    <property type="project" value="UniProtKB-ARBA"/>
</dbReference>
<comment type="pathway">
    <text evidence="2">Protein modification; protein glycosylation.</text>
</comment>
<evidence type="ECO:0000256" key="9">
    <source>
        <dbReference type="RuleBase" id="RU361193"/>
    </source>
</evidence>
<comment type="cofactor">
    <cofactor evidence="1 7">
        <name>Ca(2+)</name>
        <dbReference type="ChEBI" id="CHEBI:29108"/>
    </cofactor>
</comment>
<feature type="transmembrane region" description="Helical" evidence="10">
    <location>
        <begin position="28"/>
        <end position="46"/>
    </location>
</feature>
<dbReference type="PANTHER" id="PTHR11742">
    <property type="entry name" value="MANNOSYL-OLIGOSACCHARIDE ALPHA-1,2-MANNOSIDASE-RELATED"/>
    <property type="match status" value="1"/>
</dbReference>
<reference evidence="11 12" key="1">
    <citation type="journal article" date="2019" name="PLoS ONE">
        <title>Comparative genome analysis indicates high evolutionary potential of pathogenicity genes in Colletotrichum tanaceti.</title>
        <authorList>
            <person name="Lelwala R.V."/>
            <person name="Korhonen P.K."/>
            <person name="Young N.D."/>
            <person name="Scott J.B."/>
            <person name="Ades P.A."/>
            <person name="Gasser R.B."/>
            <person name="Taylor P.W.J."/>
        </authorList>
    </citation>
    <scope>NUCLEOTIDE SEQUENCE [LARGE SCALE GENOMIC DNA]</scope>
    <source>
        <strain evidence="11">BRIP57314</strain>
    </source>
</reference>
<keyword evidence="7" id="KW-0106">Calcium</keyword>
<evidence type="ECO:0000256" key="10">
    <source>
        <dbReference type="SAM" id="Phobius"/>
    </source>
</evidence>
<keyword evidence="12" id="KW-1185">Reference proteome</keyword>
<dbReference type="PANTHER" id="PTHR11742:SF89">
    <property type="entry name" value="ALPHA-1,2-MANNOSIDASE"/>
    <property type="match status" value="1"/>
</dbReference>
<comment type="caution">
    <text evidence="11">The sequence shown here is derived from an EMBL/GenBank/DDBJ whole genome shotgun (WGS) entry which is preliminary data.</text>
</comment>